<dbReference type="InterPro" id="IPR008333">
    <property type="entry name" value="Cbr1-like_FAD-bd_dom"/>
</dbReference>
<evidence type="ECO:0000313" key="9">
    <source>
        <dbReference type="Proteomes" id="UP000636479"/>
    </source>
</evidence>
<gene>
    <name evidence="8" type="ORF">MIND_00715900</name>
</gene>
<accession>A0A8H6SKP4</accession>
<evidence type="ECO:0000256" key="1">
    <source>
        <dbReference type="ARBA" id="ARBA00001974"/>
    </source>
</evidence>
<dbReference type="SUPFAM" id="SSF52343">
    <property type="entry name" value="Ferredoxin reductase-like, C-terminal NADP-linked domain"/>
    <property type="match status" value="1"/>
</dbReference>
<feature type="binding site" evidence="6">
    <location>
        <position position="117"/>
    </location>
    <ligand>
        <name>FAD</name>
        <dbReference type="ChEBI" id="CHEBI:57692"/>
    </ligand>
</feature>
<evidence type="ECO:0000313" key="8">
    <source>
        <dbReference type="EMBL" id="KAF7301505.1"/>
    </source>
</evidence>
<organism evidence="8 9">
    <name type="scientific">Mycena indigotica</name>
    <dbReference type="NCBI Taxonomy" id="2126181"/>
    <lineage>
        <taxon>Eukaryota</taxon>
        <taxon>Fungi</taxon>
        <taxon>Dikarya</taxon>
        <taxon>Basidiomycota</taxon>
        <taxon>Agaricomycotina</taxon>
        <taxon>Agaricomycetes</taxon>
        <taxon>Agaricomycetidae</taxon>
        <taxon>Agaricales</taxon>
        <taxon>Marasmiineae</taxon>
        <taxon>Mycenaceae</taxon>
        <taxon>Mycena</taxon>
    </lineage>
</organism>
<dbReference type="SUPFAM" id="SSF63380">
    <property type="entry name" value="Riboflavin synthase domain-like"/>
    <property type="match status" value="1"/>
</dbReference>
<feature type="domain" description="FAD-binding FR-type" evidence="7">
    <location>
        <begin position="45"/>
        <end position="149"/>
    </location>
</feature>
<proteinExistence type="inferred from homology"/>
<evidence type="ECO:0000256" key="2">
    <source>
        <dbReference type="ARBA" id="ARBA00006105"/>
    </source>
</evidence>
<dbReference type="Gene3D" id="1.10.510.10">
    <property type="entry name" value="Transferase(Phosphotransferase) domain 1"/>
    <property type="match status" value="1"/>
</dbReference>
<dbReference type="RefSeq" id="XP_037219505.1">
    <property type="nucleotide sequence ID" value="XM_037363861.1"/>
</dbReference>
<keyword evidence="4 6" id="KW-0274">FAD</keyword>
<dbReference type="Proteomes" id="UP000636479">
    <property type="component" value="Unassembled WGS sequence"/>
</dbReference>
<dbReference type="PRINTS" id="PR00406">
    <property type="entry name" value="CYTB5RDTASE"/>
</dbReference>
<protein>
    <submittedName>
        <fullName evidence="8">NADH-cytochrome B5 reductase</fullName>
    </submittedName>
</protein>
<name>A0A8H6SKP4_9AGAR</name>
<keyword evidence="9" id="KW-1185">Reference proteome</keyword>
<evidence type="ECO:0000256" key="3">
    <source>
        <dbReference type="ARBA" id="ARBA00022630"/>
    </source>
</evidence>
<evidence type="ECO:0000256" key="6">
    <source>
        <dbReference type="PIRSR" id="PIRSR601834-1"/>
    </source>
</evidence>
<feature type="binding site" evidence="6">
    <location>
        <position position="166"/>
    </location>
    <ligand>
        <name>FAD</name>
        <dbReference type="ChEBI" id="CHEBI:57692"/>
    </ligand>
</feature>
<keyword evidence="3 6" id="KW-0285">Flavoprotein</keyword>
<evidence type="ECO:0000256" key="5">
    <source>
        <dbReference type="ARBA" id="ARBA00023002"/>
    </source>
</evidence>
<comment type="cofactor">
    <cofactor evidence="1 6">
        <name>FAD</name>
        <dbReference type="ChEBI" id="CHEBI:57692"/>
    </cofactor>
</comment>
<dbReference type="Gene3D" id="3.40.50.80">
    <property type="entry name" value="Nucleotide-binding domain of ferredoxin-NADP reductase (FNR) module"/>
    <property type="match status" value="1"/>
</dbReference>
<dbReference type="Pfam" id="PF00970">
    <property type="entry name" value="FAD_binding_6"/>
    <property type="match status" value="1"/>
</dbReference>
<evidence type="ECO:0000259" key="7">
    <source>
        <dbReference type="PROSITE" id="PS51384"/>
    </source>
</evidence>
<dbReference type="PANTHER" id="PTHR19370:SF189">
    <property type="entry name" value="CYTOCHROME C MITOCHONDRIAL IMPORT FACTOR CYC2"/>
    <property type="match status" value="1"/>
</dbReference>
<dbReference type="GO" id="GO:0005739">
    <property type="term" value="C:mitochondrion"/>
    <property type="evidence" value="ECO:0007669"/>
    <property type="project" value="TreeGrafter"/>
</dbReference>
<comment type="caution">
    <text evidence="8">The sequence shown here is derived from an EMBL/GenBank/DDBJ whole genome shotgun (WGS) entry which is preliminary data.</text>
</comment>
<feature type="binding site" evidence="6">
    <location>
        <position position="99"/>
    </location>
    <ligand>
        <name>FAD</name>
        <dbReference type="ChEBI" id="CHEBI:57692"/>
    </ligand>
</feature>
<reference evidence="8" key="1">
    <citation type="submission" date="2020-05" db="EMBL/GenBank/DDBJ databases">
        <title>Mycena genomes resolve the evolution of fungal bioluminescence.</title>
        <authorList>
            <person name="Tsai I.J."/>
        </authorList>
    </citation>
    <scope>NUCLEOTIDE SEQUENCE</scope>
    <source>
        <strain evidence="8">171206Taipei</strain>
    </source>
</reference>
<sequence>MPLPRRVLVASTLAGAFATATAAYLLIPDKSRSAPTVNDASLSPSHFTRSVLTSSKTSGPDTKLLVLTVPGFSKQQRPGHLAPIWSVFIKDDDIQVERPYTPLQGIDDDGRMLFWVKQYPKGEVGRWLNSKTVGEQVEFRGPLTTWAWKEDDWDHIVMISGGTGITPFFQLLHSAFTATSTNKRFTLLHSSRTPEELPPPEILEPLGKYAASHPDNFALHLFVDGGDRAAHTGLRLGRIGKKDIQNCLGISNWFWFRKPPLERTLFLDDSGSRWPSRKEFLPGRGPPDFVRESMNNSDGFGFDDAEIKLSDEEWDRLLSHKRRWCRLQPLVEARGYRIPKEMHPDRIDDWKVRPRSPPPDPLYPHLLEGLRVWDKRPVMLKLSRTDLWEAAISEHLASIPDPDNHTIPFYDLITFPEEPDSEFQWCIIVTPRLTDCRYSHLDTFKDLVDFITQVLEKGVCFMHRYNVAHTDVARTNIVWDDRPDIIPDDNRPGPKPSLVSRLFKDKPKTQRKYWFIDFGLACSYPTFEERGLVKGICGQHKNIPELSEEVAYDPFPLDIRQIGEMLTRDYVGLYRGLEFIEPWISRLRQDNPTDRPTATEALAEFQRVTRELSEEKLQSRLYKQGEWPNLARNTTIVLLVWFTLNGVFFWYNWDRLHAPLAVVSSLGDVNVSN</sequence>
<dbReference type="SUPFAM" id="SSF56112">
    <property type="entry name" value="Protein kinase-like (PK-like)"/>
    <property type="match status" value="1"/>
</dbReference>
<evidence type="ECO:0000256" key="4">
    <source>
        <dbReference type="ARBA" id="ARBA00022827"/>
    </source>
</evidence>
<dbReference type="InterPro" id="IPR001433">
    <property type="entry name" value="OxRdtase_FAD/NAD-bd"/>
</dbReference>
<feature type="binding site" evidence="6">
    <location>
        <position position="100"/>
    </location>
    <ligand>
        <name>FAD</name>
        <dbReference type="ChEBI" id="CHEBI:57692"/>
    </ligand>
</feature>
<comment type="similarity">
    <text evidence="2">Belongs to the flavoprotein pyridine nucleotide cytochrome reductase family.</text>
</comment>
<dbReference type="GeneID" id="59346377"/>
<dbReference type="Gene3D" id="2.40.30.10">
    <property type="entry name" value="Translation factors"/>
    <property type="match status" value="1"/>
</dbReference>
<dbReference type="InterPro" id="IPR001834">
    <property type="entry name" value="CBR-like"/>
</dbReference>
<dbReference type="InterPro" id="IPR017938">
    <property type="entry name" value="Riboflavin_synthase-like_b-brl"/>
</dbReference>
<dbReference type="InterPro" id="IPR011009">
    <property type="entry name" value="Kinase-like_dom_sf"/>
</dbReference>
<dbReference type="InterPro" id="IPR039261">
    <property type="entry name" value="FNR_nucleotide-bd"/>
</dbReference>
<keyword evidence="5" id="KW-0560">Oxidoreductase</keyword>
<feature type="binding site" evidence="6">
    <location>
        <position position="98"/>
    </location>
    <ligand>
        <name>FAD</name>
        <dbReference type="ChEBI" id="CHEBI:57692"/>
    </ligand>
</feature>
<dbReference type="InterPro" id="IPR017927">
    <property type="entry name" value="FAD-bd_FR_type"/>
</dbReference>
<dbReference type="Pfam" id="PF00175">
    <property type="entry name" value="NAD_binding_1"/>
    <property type="match status" value="1"/>
</dbReference>
<dbReference type="EMBL" id="JACAZF010000006">
    <property type="protein sequence ID" value="KAF7301505.1"/>
    <property type="molecule type" value="Genomic_DNA"/>
</dbReference>
<dbReference type="AlphaFoldDB" id="A0A8H6SKP4"/>
<dbReference type="CDD" id="cd06183">
    <property type="entry name" value="cyt_b5_reduct_like"/>
    <property type="match status" value="1"/>
</dbReference>
<dbReference type="OrthoDB" id="432685at2759"/>
<feature type="binding site" evidence="6">
    <location>
        <position position="124"/>
    </location>
    <ligand>
        <name>FAD</name>
        <dbReference type="ChEBI" id="CHEBI:57692"/>
    </ligand>
</feature>
<dbReference type="GO" id="GO:0016491">
    <property type="term" value="F:oxidoreductase activity"/>
    <property type="evidence" value="ECO:0007669"/>
    <property type="project" value="UniProtKB-KW"/>
</dbReference>
<dbReference type="PROSITE" id="PS51384">
    <property type="entry name" value="FAD_FR"/>
    <property type="match status" value="1"/>
</dbReference>
<dbReference type="PANTHER" id="PTHR19370">
    <property type="entry name" value="NADH-CYTOCHROME B5 REDUCTASE"/>
    <property type="match status" value="1"/>
</dbReference>